<dbReference type="GO" id="GO:0046872">
    <property type="term" value="F:metal ion binding"/>
    <property type="evidence" value="ECO:0007669"/>
    <property type="project" value="UniProtKB-KW"/>
</dbReference>
<organism evidence="17 18">
    <name type="scientific">Propioniciclava tarda</name>
    <dbReference type="NCBI Taxonomy" id="433330"/>
    <lineage>
        <taxon>Bacteria</taxon>
        <taxon>Bacillati</taxon>
        <taxon>Actinomycetota</taxon>
        <taxon>Actinomycetes</taxon>
        <taxon>Propionibacteriales</taxon>
        <taxon>Propionibacteriaceae</taxon>
        <taxon>Propioniciclava</taxon>
    </lineage>
</organism>
<comment type="cofactor">
    <cofactor evidence="1">
        <name>Mn(2+)</name>
        <dbReference type="ChEBI" id="CHEBI:29035"/>
    </cofactor>
</comment>
<evidence type="ECO:0000256" key="4">
    <source>
        <dbReference type="ARBA" id="ARBA00022723"/>
    </source>
</evidence>
<gene>
    <name evidence="12" type="primary">ddl</name>
    <name evidence="17" type="ORF">ET996_03625</name>
</gene>
<dbReference type="Gene3D" id="3.40.50.20">
    <property type="match status" value="1"/>
</dbReference>
<dbReference type="AlphaFoldDB" id="A0A4Q9KPU9"/>
<evidence type="ECO:0000259" key="16">
    <source>
        <dbReference type="PROSITE" id="PS50975"/>
    </source>
</evidence>
<dbReference type="NCBIfam" id="TIGR01205">
    <property type="entry name" value="D_ala_D_alaTIGR"/>
    <property type="match status" value="1"/>
</dbReference>
<accession>A0A4Q9KPU9</accession>
<keyword evidence="18" id="KW-1185">Reference proteome</keyword>
<evidence type="ECO:0000256" key="1">
    <source>
        <dbReference type="ARBA" id="ARBA00001936"/>
    </source>
</evidence>
<evidence type="ECO:0000256" key="14">
    <source>
        <dbReference type="PIRSR" id="PIRSR039102-3"/>
    </source>
</evidence>
<dbReference type="GO" id="GO:0008716">
    <property type="term" value="F:D-alanine-D-alanine ligase activity"/>
    <property type="evidence" value="ECO:0007669"/>
    <property type="project" value="UniProtKB-UniRule"/>
</dbReference>
<feature type="active site" evidence="13">
    <location>
        <position position="203"/>
    </location>
</feature>
<feature type="active site" evidence="13">
    <location>
        <position position="21"/>
    </location>
</feature>
<dbReference type="InterPro" id="IPR013815">
    <property type="entry name" value="ATP_grasp_subdomain_1"/>
</dbReference>
<dbReference type="OrthoDB" id="9813261at2"/>
<dbReference type="RefSeq" id="WP_131171175.1">
    <property type="nucleotide sequence ID" value="NZ_FXTL01000002.1"/>
</dbReference>
<dbReference type="Pfam" id="PF01820">
    <property type="entry name" value="Dala_Dala_lig_N"/>
    <property type="match status" value="1"/>
</dbReference>
<dbReference type="EMBL" id="SDMR01000002">
    <property type="protein sequence ID" value="TBT96060.1"/>
    <property type="molecule type" value="Genomic_DNA"/>
</dbReference>
<keyword evidence="9 12" id="KW-0573">Peptidoglycan synthesis</keyword>
<protein>
    <recommendedName>
        <fullName evidence="12">D-alanine--D-alanine ligase</fullName>
        <ecNumber evidence="12">6.3.2.4</ecNumber>
    </recommendedName>
    <alternativeName>
        <fullName evidence="12">D-Ala-D-Ala ligase</fullName>
    </alternativeName>
    <alternativeName>
        <fullName evidence="12">D-alanylalanine synthetase</fullName>
    </alternativeName>
</protein>
<evidence type="ECO:0000313" key="18">
    <source>
        <dbReference type="Proteomes" id="UP000291933"/>
    </source>
</evidence>
<keyword evidence="3 12" id="KW-0436">Ligase</keyword>
<name>A0A4Q9KPU9_PROTD</name>
<dbReference type="InterPro" id="IPR011761">
    <property type="entry name" value="ATP-grasp"/>
</dbReference>
<dbReference type="PANTHER" id="PTHR23132:SF25">
    <property type="entry name" value="D-ALANINE--D-ALANINE LIGASE A"/>
    <property type="match status" value="1"/>
</dbReference>
<dbReference type="InterPro" id="IPR000291">
    <property type="entry name" value="D-Ala_lig_Van_CS"/>
</dbReference>
<keyword evidence="4 14" id="KW-0479">Metal-binding</keyword>
<keyword evidence="5 15" id="KW-0547">Nucleotide-binding</keyword>
<keyword evidence="8 12" id="KW-0133">Cell shape</keyword>
<comment type="caution">
    <text evidence="17">The sequence shown here is derived from an EMBL/GenBank/DDBJ whole genome shotgun (WGS) entry which is preliminary data.</text>
</comment>
<feature type="active site" evidence="13">
    <location>
        <position position="343"/>
    </location>
</feature>
<dbReference type="InterPro" id="IPR016185">
    <property type="entry name" value="PreATP-grasp_dom_sf"/>
</dbReference>
<evidence type="ECO:0000256" key="7">
    <source>
        <dbReference type="ARBA" id="ARBA00022842"/>
    </source>
</evidence>
<keyword evidence="6 15" id="KW-0067">ATP-binding</keyword>
<evidence type="ECO:0000256" key="5">
    <source>
        <dbReference type="ARBA" id="ARBA00022741"/>
    </source>
</evidence>
<dbReference type="InterPro" id="IPR011095">
    <property type="entry name" value="Dala_Dala_lig_C"/>
</dbReference>
<sequence length="375" mass="40092">MSNHQADRITVALIFGGVSSEHDVSCLTAGGVTRAIDSERFDVVGIGITPSGRWVQVPLADMRAMEVVDDRLPRLDEGRPEASVFRGTNGGGRVATLDGDRLSDVHDFDVAFALLHGPFGEDGTIQGLFEMLGIRYVGSGVAASANGMDKDIMKRQLMGAGLSVSPWVTITKAAWDANPGRLLDKCSADLSFPLYVKPARAGSSMGISRVTGPADLPAAIHAAQQHDPKVLVEEGLVGVREIELSVLGVTGGRPRVSIAGEILVHTDDAFYDYEAKYTPDERVTLQIPADVSPALLSRMQRVAATAFNSLDCEGLARVDLFVTEDDDVVVNEINTMPGFTRTSMYPSLWAASGLAYPDLIAALVQLALERPMGLR</sequence>
<comment type="subcellular location">
    <subcellularLocation>
        <location evidence="12">Cytoplasm</location>
    </subcellularLocation>
</comment>
<keyword evidence="10 14" id="KW-0464">Manganese</keyword>
<feature type="binding site" evidence="14">
    <location>
        <position position="319"/>
    </location>
    <ligand>
        <name>Mg(2+)</name>
        <dbReference type="ChEBI" id="CHEBI:18420"/>
        <label>1</label>
    </ligand>
</feature>
<feature type="binding site" evidence="14">
    <location>
        <position position="332"/>
    </location>
    <ligand>
        <name>Mg(2+)</name>
        <dbReference type="ChEBI" id="CHEBI:18420"/>
        <label>1</label>
    </ligand>
</feature>
<keyword evidence="12" id="KW-0963">Cytoplasm</keyword>
<evidence type="ECO:0000256" key="3">
    <source>
        <dbReference type="ARBA" id="ARBA00022598"/>
    </source>
</evidence>
<dbReference type="HAMAP" id="MF_00047">
    <property type="entry name" value="Dala_Dala_lig"/>
    <property type="match status" value="1"/>
</dbReference>
<dbReference type="Proteomes" id="UP000291933">
    <property type="component" value="Unassembled WGS sequence"/>
</dbReference>
<evidence type="ECO:0000313" key="17">
    <source>
        <dbReference type="EMBL" id="TBT96060.1"/>
    </source>
</evidence>
<comment type="pathway">
    <text evidence="12">Cell wall biogenesis; peptidoglycan biosynthesis.</text>
</comment>
<dbReference type="EC" id="6.3.2.4" evidence="12"/>
<comment type="catalytic activity">
    <reaction evidence="12">
        <text>2 D-alanine + ATP = D-alanyl-D-alanine + ADP + phosphate + H(+)</text>
        <dbReference type="Rhea" id="RHEA:11224"/>
        <dbReference type="ChEBI" id="CHEBI:15378"/>
        <dbReference type="ChEBI" id="CHEBI:30616"/>
        <dbReference type="ChEBI" id="CHEBI:43474"/>
        <dbReference type="ChEBI" id="CHEBI:57416"/>
        <dbReference type="ChEBI" id="CHEBI:57822"/>
        <dbReference type="ChEBI" id="CHEBI:456216"/>
        <dbReference type="EC" id="6.3.2.4"/>
    </reaction>
</comment>
<evidence type="ECO:0000256" key="10">
    <source>
        <dbReference type="ARBA" id="ARBA00023211"/>
    </source>
</evidence>
<evidence type="ECO:0000256" key="6">
    <source>
        <dbReference type="ARBA" id="ARBA00022840"/>
    </source>
</evidence>
<dbReference type="GO" id="GO:0008360">
    <property type="term" value="P:regulation of cell shape"/>
    <property type="evidence" value="ECO:0007669"/>
    <property type="project" value="UniProtKB-KW"/>
</dbReference>
<comment type="function">
    <text evidence="12">Cell wall formation.</text>
</comment>
<evidence type="ECO:0000256" key="11">
    <source>
        <dbReference type="ARBA" id="ARBA00023316"/>
    </source>
</evidence>
<dbReference type="SUPFAM" id="SSF56059">
    <property type="entry name" value="Glutathione synthetase ATP-binding domain-like"/>
    <property type="match status" value="1"/>
</dbReference>
<dbReference type="UniPathway" id="UPA00219"/>
<comment type="cofactor">
    <cofactor evidence="14">
        <name>Mg(2+)</name>
        <dbReference type="ChEBI" id="CHEBI:18420"/>
    </cofactor>
    <cofactor evidence="14">
        <name>Mn(2+)</name>
        <dbReference type="ChEBI" id="CHEBI:29035"/>
    </cofactor>
    <text evidence="14">Binds 2 magnesium or manganese ions per subunit.</text>
</comment>
<dbReference type="GO" id="GO:0009252">
    <property type="term" value="P:peptidoglycan biosynthetic process"/>
    <property type="evidence" value="ECO:0007669"/>
    <property type="project" value="UniProtKB-UniRule"/>
</dbReference>
<proteinExistence type="inferred from homology"/>
<dbReference type="PROSITE" id="PS00843">
    <property type="entry name" value="DALA_DALA_LIGASE_1"/>
    <property type="match status" value="1"/>
</dbReference>
<dbReference type="Gene3D" id="3.30.470.20">
    <property type="entry name" value="ATP-grasp fold, B domain"/>
    <property type="match status" value="1"/>
</dbReference>
<evidence type="ECO:0000256" key="2">
    <source>
        <dbReference type="ARBA" id="ARBA00010871"/>
    </source>
</evidence>
<evidence type="ECO:0000256" key="9">
    <source>
        <dbReference type="ARBA" id="ARBA00022984"/>
    </source>
</evidence>
<dbReference type="PROSITE" id="PS00844">
    <property type="entry name" value="DALA_DALA_LIGASE_2"/>
    <property type="match status" value="1"/>
</dbReference>
<feature type="binding site" evidence="14">
    <location>
        <position position="332"/>
    </location>
    <ligand>
        <name>Mg(2+)</name>
        <dbReference type="ChEBI" id="CHEBI:18420"/>
        <label>2</label>
    </ligand>
</feature>
<dbReference type="NCBIfam" id="NF002528">
    <property type="entry name" value="PRK01966.1-4"/>
    <property type="match status" value="1"/>
</dbReference>
<dbReference type="GO" id="GO:0005524">
    <property type="term" value="F:ATP binding"/>
    <property type="evidence" value="ECO:0007669"/>
    <property type="project" value="UniProtKB-UniRule"/>
</dbReference>
<dbReference type="InterPro" id="IPR011127">
    <property type="entry name" value="Dala_Dala_lig_N"/>
</dbReference>
<keyword evidence="11 12" id="KW-0961">Cell wall biogenesis/degradation</keyword>
<dbReference type="PANTHER" id="PTHR23132">
    <property type="entry name" value="D-ALANINE--D-ALANINE LIGASE"/>
    <property type="match status" value="1"/>
</dbReference>
<dbReference type="Pfam" id="PF07478">
    <property type="entry name" value="Dala_Dala_lig_C"/>
    <property type="match status" value="1"/>
</dbReference>
<feature type="domain" description="ATP-grasp" evidence="16">
    <location>
        <begin position="154"/>
        <end position="365"/>
    </location>
</feature>
<keyword evidence="7 14" id="KW-0460">Magnesium</keyword>
<evidence type="ECO:0000256" key="12">
    <source>
        <dbReference type="HAMAP-Rule" id="MF_00047"/>
    </source>
</evidence>
<evidence type="ECO:0000256" key="13">
    <source>
        <dbReference type="PIRSR" id="PIRSR039102-1"/>
    </source>
</evidence>
<comment type="similarity">
    <text evidence="2 12">Belongs to the D-alanine--D-alanine ligase family.</text>
</comment>
<feature type="binding site" evidence="14">
    <location>
        <position position="334"/>
    </location>
    <ligand>
        <name>Mg(2+)</name>
        <dbReference type="ChEBI" id="CHEBI:18420"/>
        <label>2</label>
    </ligand>
</feature>
<evidence type="ECO:0000256" key="8">
    <source>
        <dbReference type="ARBA" id="ARBA00022960"/>
    </source>
</evidence>
<reference evidence="17 18" key="1">
    <citation type="submission" date="2019-01" db="EMBL/GenBank/DDBJ databases">
        <title>Lactibacter flavus gen. nov., sp. nov., a novel bacterium of the family Propionibacteriaceae isolated from raw milk and dairy products.</title>
        <authorList>
            <person name="Huptas C."/>
            <person name="Wenning M."/>
            <person name="Breitenwieser F."/>
            <person name="Doll E."/>
            <person name="Von Neubeck M."/>
            <person name="Busse H.-J."/>
            <person name="Scherer S."/>
        </authorList>
    </citation>
    <scope>NUCLEOTIDE SEQUENCE [LARGE SCALE GENOMIC DNA]</scope>
    <source>
        <strain evidence="18">DSM 22130 / JCM 15804 / WR061</strain>
    </source>
</reference>
<dbReference type="PROSITE" id="PS50975">
    <property type="entry name" value="ATP_GRASP"/>
    <property type="match status" value="1"/>
</dbReference>
<dbReference type="InterPro" id="IPR005905">
    <property type="entry name" value="D_ala_D_ala"/>
</dbReference>
<dbReference type="FunFam" id="3.30.470.20:FF:000008">
    <property type="entry name" value="D-alanine--D-alanine ligase"/>
    <property type="match status" value="1"/>
</dbReference>
<dbReference type="Gene3D" id="3.30.1490.20">
    <property type="entry name" value="ATP-grasp fold, A domain"/>
    <property type="match status" value="1"/>
</dbReference>
<dbReference type="GO" id="GO:0005829">
    <property type="term" value="C:cytosol"/>
    <property type="evidence" value="ECO:0007669"/>
    <property type="project" value="TreeGrafter"/>
</dbReference>
<dbReference type="GO" id="GO:0071555">
    <property type="term" value="P:cell wall organization"/>
    <property type="evidence" value="ECO:0007669"/>
    <property type="project" value="UniProtKB-KW"/>
</dbReference>
<dbReference type="SUPFAM" id="SSF52440">
    <property type="entry name" value="PreATP-grasp domain"/>
    <property type="match status" value="1"/>
</dbReference>
<dbReference type="PIRSF" id="PIRSF039102">
    <property type="entry name" value="Ddl/VanB"/>
    <property type="match status" value="1"/>
</dbReference>
<evidence type="ECO:0000256" key="15">
    <source>
        <dbReference type="PROSITE-ProRule" id="PRU00409"/>
    </source>
</evidence>